<reference evidence="2 3" key="1">
    <citation type="journal article" date="2010" name="ISME J.">
        <title>Fine-scale evolution: genomic, phenotypic and ecological differentiation in two coexisting Salinibacter ruber strains.</title>
        <authorList>
            <person name="Pena A."/>
            <person name="Teeling H."/>
            <person name="Huerta-Cepas J."/>
            <person name="Santos F."/>
            <person name="Yarza P."/>
            <person name="Brito-Echeverria J."/>
            <person name="Lucio M."/>
            <person name="Schmitt-Kopplin P."/>
            <person name="Meseguer I."/>
            <person name="Schenowitz C."/>
            <person name="Dossat C."/>
            <person name="Barbe V."/>
            <person name="Dopazo J."/>
            <person name="Rossello-Mora R."/>
            <person name="Schuler M."/>
            <person name="Glockner F.O."/>
            <person name="Amann R."/>
            <person name="Gabaldon T."/>
            <person name="Anton J."/>
        </authorList>
    </citation>
    <scope>NUCLEOTIDE SEQUENCE [LARGE SCALE GENOMIC DNA]</scope>
    <source>
        <strain evidence="2 3">M8</strain>
    </source>
</reference>
<evidence type="ECO:0000313" key="2">
    <source>
        <dbReference type="EMBL" id="CBH23163.1"/>
    </source>
</evidence>
<dbReference type="KEGG" id="srm:SRM_00242"/>
<gene>
    <name evidence="2" type="ordered locus">SRM_00242</name>
</gene>
<evidence type="ECO:0000259" key="1">
    <source>
        <dbReference type="Pfam" id="PF01850"/>
    </source>
</evidence>
<sequence>MASQGKLIVPLRLTRESVYLPDKSGSFTALLRSLNTISSHALAECYSSLTALPVSPAVTPGQARRLVEENIVEAAERVVELGRTEYLNALQRAADRGLESGAVYDVLHVLCAEKASADELRTFNGRDFRRMPPEEPTTLEVL</sequence>
<dbReference type="Pfam" id="PF01850">
    <property type="entry name" value="PIN"/>
    <property type="match status" value="1"/>
</dbReference>
<dbReference type="InterPro" id="IPR002716">
    <property type="entry name" value="PIN_dom"/>
</dbReference>
<proteinExistence type="predicted"/>
<dbReference type="RefSeq" id="WP_013060731.1">
    <property type="nucleotide sequence ID" value="NC_014032.1"/>
</dbReference>
<name>D5H558_SALRM</name>
<accession>D5H558</accession>
<feature type="domain" description="PIN" evidence="1">
    <location>
        <begin position="37"/>
        <end position="131"/>
    </location>
</feature>
<dbReference type="EMBL" id="FP565814">
    <property type="protein sequence ID" value="CBH23163.1"/>
    <property type="molecule type" value="Genomic_DNA"/>
</dbReference>
<reference evidence="3" key="2">
    <citation type="submission" date="2010-04" db="EMBL/GenBank/DDBJ databases">
        <title>Genome sequence of Salinibacter ruber M8.</title>
        <authorList>
            <consortium name="Genoscope"/>
        </authorList>
    </citation>
    <scope>NUCLEOTIDE SEQUENCE [LARGE SCALE GENOMIC DNA]</scope>
    <source>
        <strain evidence="3">M8</strain>
    </source>
</reference>
<dbReference type="AlphaFoldDB" id="D5H558"/>
<organism evidence="2 3">
    <name type="scientific">Salinibacter ruber (strain M8)</name>
    <dbReference type="NCBI Taxonomy" id="761659"/>
    <lineage>
        <taxon>Bacteria</taxon>
        <taxon>Pseudomonadati</taxon>
        <taxon>Rhodothermota</taxon>
        <taxon>Rhodothermia</taxon>
        <taxon>Rhodothermales</taxon>
        <taxon>Salinibacteraceae</taxon>
        <taxon>Salinibacter</taxon>
    </lineage>
</organism>
<dbReference type="HOGENOM" id="CLU_1814449_0_0_10"/>
<dbReference type="Proteomes" id="UP000000933">
    <property type="component" value="Chromosome"/>
</dbReference>
<evidence type="ECO:0000313" key="3">
    <source>
        <dbReference type="Proteomes" id="UP000000933"/>
    </source>
</evidence>
<protein>
    <recommendedName>
        <fullName evidence="1">PIN domain-containing protein</fullName>
    </recommendedName>
</protein>